<feature type="chain" id="PRO_5024283504" description="Septum formation-related domain-containing protein" evidence="1">
    <location>
        <begin position="24"/>
        <end position="144"/>
    </location>
</feature>
<protein>
    <recommendedName>
        <fullName evidence="4">Septum formation-related domain-containing protein</fullName>
    </recommendedName>
</protein>
<reference evidence="2 3" key="1">
    <citation type="submission" date="2019-05" db="EMBL/GenBank/DDBJ databases">
        <title>Draft genome sequence of Nonomuraea turkmeniaca DSM 43926.</title>
        <authorList>
            <person name="Saricaoglu S."/>
            <person name="Isik K."/>
        </authorList>
    </citation>
    <scope>NUCLEOTIDE SEQUENCE [LARGE SCALE GENOMIC DNA]</scope>
    <source>
        <strain evidence="2 3">DSM 43926</strain>
    </source>
</reference>
<evidence type="ECO:0008006" key="4">
    <source>
        <dbReference type="Google" id="ProtNLM"/>
    </source>
</evidence>
<dbReference type="OrthoDB" id="3480120at2"/>
<keyword evidence="3" id="KW-1185">Reference proteome</keyword>
<feature type="signal peptide" evidence="1">
    <location>
        <begin position="1"/>
        <end position="23"/>
    </location>
</feature>
<evidence type="ECO:0000313" key="3">
    <source>
        <dbReference type="Proteomes" id="UP000309128"/>
    </source>
</evidence>
<dbReference type="PROSITE" id="PS51257">
    <property type="entry name" value="PROKAR_LIPOPROTEIN"/>
    <property type="match status" value="1"/>
</dbReference>
<accession>A0A5S4FNU3</accession>
<dbReference type="RefSeq" id="WP_138666173.1">
    <property type="nucleotide sequence ID" value="NZ_VCKY01000030.1"/>
</dbReference>
<comment type="caution">
    <text evidence="2">The sequence shown here is derived from an EMBL/GenBank/DDBJ whole genome shotgun (WGS) entry which is preliminary data.</text>
</comment>
<proteinExistence type="predicted"/>
<gene>
    <name evidence="2" type="ORF">ETD86_11785</name>
</gene>
<dbReference type="EMBL" id="VCKY01000030">
    <property type="protein sequence ID" value="TMR22373.1"/>
    <property type="molecule type" value="Genomic_DNA"/>
</dbReference>
<name>A0A5S4FNU3_9ACTN</name>
<evidence type="ECO:0000313" key="2">
    <source>
        <dbReference type="EMBL" id="TMR22373.1"/>
    </source>
</evidence>
<evidence type="ECO:0000256" key="1">
    <source>
        <dbReference type="SAM" id="SignalP"/>
    </source>
</evidence>
<organism evidence="2 3">
    <name type="scientific">Nonomuraea turkmeniaca</name>
    <dbReference type="NCBI Taxonomy" id="103838"/>
    <lineage>
        <taxon>Bacteria</taxon>
        <taxon>Bacillati</taxon>
        <taxon>Actinomycetota</taxon>
        <taxon>Actinomycetes</taxon>
        <taxon>Streptosporangiales</taxon>
        <taxon>Streptosporangiaceae</taxon>
        <taxon>Nonomuraea</taxon>
    </lineage>
</organism>
<dbReference type="Proteomes" id="UP000309128">
    <property type="component" value="Unassembled WGS sequence"/>
</dbReference>
<keyword evidence="1" id="KW-0732">Signal</keyword>
<dbReference type="AlphaFoldDB" id="A0A5S4FNU3"/>
<sequence length="144" mass="15411">MIRHSLASACLVGAVLGCAEAPAAPVRSVHPAAEQYDAMELRPGDCIEPFPEDFAVTVVPCTVPHAAEFATTYVVPDGPWPGMKELGRVTQSGCGPRMRYVPERKDEVKVAGLVPSEEDWPKRRTVYCLAVPAAGGKLVGRVIL</sequence>